<evidence type="ECO:0000313" key="3">
    <source>
        <dbReference type="Proteomes" id="UP001302494"/>
    </source>
</evidence>
<feature type="region of interest" description="Disordered" evidence="1">
    <location>
        <begin position="77"/>
        <end position="96"/>
    </location>
</feature>
<dbReference type="Proteomes" id="UP001302494">
    <property type="component" value="Chromosome"/>
</dbReference>
<feature type="compositionally biased region" description="Basic and acidic residues" evidence="1">
    <location>
        <begin position="87"/>
        <end position="96"/>
    </location>
</feature>
<name>A0AA96GRJ5_9BACT</name>
<reference evidence="2 3" key="1">
    <citation type="submission" date="2023-01" db="EMBL/GenBank/DDBJ databases">
        <title>Cultivation and genomic characterization of new, ubiquitous marine nitrite-oxidizing bacteria from the Nitrospirales.</title>
        <authorList>
            <person name="Mueller A.J."/>
            <person name="Daebeler A."/>
            <person name="Herbold C.W."/>
            <person name="Kirkegaard R.H."/>
            <person name="Daims H."/>
        </authorList>
    </citation>
    <scope>NUCLEOTIDE SEQUENCE [LARGE SCALE GENOMIC DNA]</scope>
    <source>
        <strain evidence="2 3">DK</strain>
    </source>
</reference>
<dbReference type="AlphaFoldDB" id="A0AA96GRJ5"/>
<accession>A0AA96GRJ5</accession>
<organism evidence="2 3">
    <name type="scientific">Candidatus Nitrospira neomarina</name>
    <dbReference type="NCBI Taxonomy" id="3020899"/>
    <lineage>
        <taxon>Bacteria</taxon>
        <taxon>Pseudomonadati</taxon>
        <taxon>Nitrospirota</taxon>
        <taxon>Nitrospiria</taxon>
        <taxon>Nitrospirales</taxon>
        <taxon>Nitrospiraceae</taxon>
        <taxon>Nitrospira</taxon>
    </lineage>
</organism>
<proteinExistence type="predicted"/>
<dbReference type="EMBL" id="CP116968">
    <property type="protein sequence ID" value="WNM63993.1"/>
    <property type="molecule type" value="Genomic_DNA"/>
</dbReference>
<keyword evidence="3" id="KW-1185">Reference proteome</keyword>
<sequence>MRSFTPGYVHQINNQTALWQERQALNQAAQKRRRAYCLQTSRRSQRKKRRERSVMAQGAIVSYWPNMEAVFGGQVTNRPLPSQWEENPLKTTHEII</sequence>
<dbReference type="KEGG" id="nneo:PQG83_09615"/>
<evidence type="ECO:0000256" key="1">
    <source>
        <dbReference type="SAM" id="MobiDB-lite"/>
    </source>
</evidence>
<dbReference type="RefSeq" id="WP_312748841.1">
    <property type="nucleotide sequence ID" value="NZ_CP116968.1"/>
</dbReference>
<gene>
    <name evidence="2" type="ORF">PQG83_09615</name>
</gene>
<protein>
    <submittedName>
        <fullName evidence="2">Uncharacterized protein</fullName>
    </submittedName>
</protein>
<evidence type="ECO:0000313" key="2">
    <source>
        <dbReference type="EMBL" id="WNM63993.1"/>
    </source>
</evidence>